<proteinExistence type="predicted"/>
<gene>
    <name evidence="1" type="ORF">A5892_16120</name>
</gene>
<evidence type="ECO:0000313" key="1">
    <source>
        <dbReference type="EMBL" id="ANF58801.1"/>
    </source>
</evidence>
<evidence type="ECO:0000313" key="2">
    <source>
        <dbReference type="Proteomes" id="UP000077875"/>
    </source>
</evidence>
<organism evidence="1 2">
    <name type="scientific">Halotalea alkalilenta</name>
    <dbReference type="NCBI Taxonomy" id="376489"/>
    <lineage>
        <taxon>Bacteria</taxon>
        <taxon>Pseudomonadati</taxon>
        <taxon>Pseudomonadota</taxon>
        <taxon>Gammaproteobacteria</taxon>
        <taxon>Oceanospirillales</taxon>
        <taxon>Halomonadaceae</taxon>
        <taxon>Halotalea</taxon>
    </lineage>
</organism>
<protein>
    <recommendedName>
        <fullName evidence="3">Outer membrane protein assembly factor BamC</fullName>
    </recommendedName>
</protein>
<dbReference type="PROSITE" id="PS51257">
    <property type="entry name" value="PROKAR_LIPOPROTEIN"/>
    <property type="match status" value="1"/>
</dbReference>
<dbReference type="KEGG" id="haa:A5892_16120"/>
<dbReference type="InterPro" id="IPR042268">
    <property type="entry name" value="BamC_C"/>
</dbReference>
<dbReference type="EMBL" id="CP015243">
    <property type="protein sequence ID" value="ANF58801.1"/>
    <property type="molecule type" value="Genomic_DNA"/>
</dbReference>
<dbReference type="Proteomes" id="UP000077875">
    <property type="component" value="Chromosome"/>
</dbReference>
<dbReference type="RefSeq" id="WP_064123657.1">
    <property type="nucleotide sequence ID" value="NZ_CP015243.1"/>
</dbReference>
<reference evidence="1 2" key="1">
    <citation type="submission" date="2016-04" db="EMBL/GenBank/DDBJ databases">
        <title>Complete Genome Sequence of Halotalea alkalilenta IHB B 13600.</title>
        <authorList>
            <person name="Swarnkar M.K."/>
            <person name="Sharma A."/>
            <person name="Kaushal K."/>
            <person name="Soni R."/>
            <person name="Rana S."/>
            <person name="Singh A.K."/>
            <person name="Gulati A."/>
        </authorList>
    </citation>
    <scope>NUCLEOTIDE SEQUENCE [LARGE SCALE GENOMIC DNA]</scope>
    <source>
        <strain evidence="1 2">IHB B 13600</strain>
    </source>
</reference>
<dbReference type="STRING" id="376489.A5892_16120"/>
<dbReference type="AlphaFoldDB" id="A0A172YHU6"/>
<dbReference type="Gene3D" id="3.30.310.170">
    <property type="entry name" value="Outer membrane protein assembly factor BamC"/>
    <property type="match status" value="1"/>
</dbReference>
<name>A0A172YHU6_9GAMM</name>
<evidence type="ECO:0008006" key="3">
    <source>
        <dbReference type="Google" id="ProtNLM"/>
    </source>
</evidence>
<accession>A0A172YHU6</accession>
<keyword evidence="2" id="KW-1185">Reference proteome</keyword>
<sequence length="311" mass="34130">MIRQRTLFVALPLTLLLGGCGGGYFHDRNYEYIDAEMAPPLELPATRNASAFQDAMPVPDASSGFVRPSNNFQVPRPEPMGTASRGAPVEVREANGQRWLVVQGTPSSVWPRLTEFASSQGREVQSLEPAQGRIVTSDVTLALRQGLRANTTEVYCLAGNATDDACVTALERHFSTGASSVNSMAGQGLSQADRVRLDAFENNWRLLIALDYPRAWSELSYQLGESFDSDDRRLLDHDQQSGEMRIRFHARAAQSSGWFSWFSRGATADYRLHVASLDPQRVGVTVSDDQGNPVPEAVSREILEAVAGTLR</sequence>